<dbReference type="Pfam" id="PF13538">
    <property type="entry name" value="UvrD_C_2"/>
    <property type="match status" value="1"/>
</dbReference>
<protein>
    <submittedName>
        <fullName evidence="4">AAA family ATPase</fullName>
    </submittedName>
</protein>
<accession>A0ABT8C413</accession>
<dbReference type="Gene3D" id="3.40.50.300">
    <property type="entry name" value="P-loop containing nucleotide triphosphate hydrolases"/>
    <property type="match status" value="2"/>
</dbReference>
<evidence type="ECO:0000256" key="2">
    <source>
        <dbReference type="ARBA" id="ARBA00022840"/>
    </source>
</evidence>
<name>A0ABT8C413_9BACT</name>
<dbReference type="PANTHER" id="PTHR43788:SF6">
    <property type="entry name" value="DNA HELICASE B"/>
    <property type="match status" value="1"/>
</dbReference>
<dbReference type="SUPFAM" id="SSF52540">
    <property type="entry name" value="P-loop containing nucleoside triphosphate hydrolases"/>
    <property type="match status" value="1"/>
</dbReference>
<proteinExistence type="predicted"/>
<sequence>MLAIYHLASSSICKDNQVVQKPSESIEKFFPHEPTRDQHCFFEAMDGFLLGKGTGKSFILKGYAGTGKTSVLAALVRALPGLGLRPVMLAPTGRAAKVMSTYAGKTGYTIHKIIYRPQEKSGDGLYGFEVQKNYYQQSVFIVDEASMLSDDKSTGYSLLADLIGFVFQNPENLLILVGDLAQLPPVGSEASPALDKDYLVRRFNLETNEVELKEVTRQQLDSGILVNATSLREQVQEKVPKISFRTKGYGDFFRMTGERLEDGLRYAYDKFGLDHTMIITRSNKAAVQYNRYIRNSLFFYEDELSAGDRLMIVKNNYTYMESSEKVSFLANGDFVEILKIRSFEELYGLRFATLELRLIDYPEELPFEAKVILDTLHTDTPALGYEQWKKLYNLVTEDYLDLSNRSKIREALRKDPYLNALQVKFSYTLTCHKSQGGQWDAVFVDQGFLKEDQVDSTYLRWLYTAVTRAKKELYLVNFHPNFFL</sequence>
<keyword evidence="5" id="KW-1185">Reference proteome</keyword>
<evidence type="ECO:0000313" key="4">
    <source>
        <dbReference type="EMBL" id="MDN3686774.1"/>
    </source>
</evidence>
<evidence type="ECO:0000313" key="5">
    <source>
        <dbReference type="Proteomes" id="UP001236663"/>
    </source>
</evidence>
<organism evidence="4 5">
    <name type="scientific">Cyclobacterium jeungdonense</name>
    <dbReference type="NCBI Taxonomy" id="708087"/>
    <lineage>
        <taxon>Bacteria</taxon>
        <taxon>Pseudomonadati</taxon>
        <taxon>Bacteroidota</taxon>
        <taxon>Cytophagia</taxon>
        <taxon>Cytophagales</taxon>
        <taxon>Cyclobacteriaceae</taxon>
        <taxon>Cyclobacterium</taxon>
    </lineage>
</organism>
<keyword evidence="2" id="KW-0067">ATP-binding</keyword>
<gene>
    <name evidence="4" type="ORF">QWZ15_02930</name>
</gene>
<evidence type="ECO:0000256" key="1">
    <source>
        <dbReference type="ARBA" id="ARBA00022741"/>
    </source>
</evidence>
<dbReference type="CDD" id="cd17933">
    <property type="entry name" value="DEXSc_RecD-like"/>
    <property type="match status" value="1"/>
</dbReference>
<dbReference type="PANTHER" id="PTHR43788">
    <property type="entry name" value="DNA2/NAM7 HELICASE FAMILY MEMBER"/>
    <property type="match status" value="1"/>
</dbReference>
<comment type="caution">
    <text evidence="4">The sequence shown here is derived from an EMBL/GenBank/DDBJ whole genome shotgun (WGS) entry which is preliminary data.</text>
</comment>
<dbReference type="Pfam" id="PF13604">
    <property type="entry name" value="AAA_30"/>
    <property type="match status" value="1"/>
</dbReference>
<dbReference type="InterPro" id="IPR027785">
    <property type="entry name" value="UvrD-like_helicase_C"/>
</dbReference>
<feature type="domain" description="UvrD-like helicase C-terminal" evidence="3">
    <location>
        <begin position="426"/>
        <end position="476"/>
    </location>
</feature>
<dbReference type="RefSeq" id="WP_163384916.1">
    <property type="nucleotide sequence ID" value="NZ_JAUFQS010000003.1"/>
</dbReference>
<keyword evidence="1" id="KW-0547">Nucleotide-binding</keyword>
<dbReference type="CDD" id="cd18809">
    <property type="entry name" value="SF1_C_RecD"/>
    <property type="match status" value="1"/>
</dbReference>
<evidence type="ECO:0000259" key="3">
    <source>
        <dbReference type="Pfam" id="PF13538"/>
    </source>
</evidence>
<reference evidence="5" key="1">
    <citation type="journal article" date="2019" name="Int. J. Syst. Evol. Microbiol.">
        <title>The Global Catalogue of Microorganisms (GCM) 10K type strain sequencing project: providing services to taxonomists for standard genome sequencing and annotation.</title>
        <authorList>
            <consortium name="The Broad Institute Genomics Platform"/>
            <consortium name="The Broad Institute Genome Sequencing Center for Infectious Disease"/>
            <person name="Wu L."/>
            <person name="Ma J."/>
        </authorList>
    </citation>
    <scope>NUCLEOTIDE SEQUENCE [LARGE SCALE GENOMIC DNA]</scope>
    <source>
        <strain evidence="5">CECT 7706</strain>
    </source>
</reference>
<dbReference type="InterPro" id="IPR050534">
    <property type="entry name" value="Coronavir_polyprotein_1ab"/>
</dbReference>
<dbReference type="Proteomes" id="UP001236663">
    <property type="component" value="Unassembled WGS sequence"/>
</dbReference>
<dbReference type="EMBL" id="JAUFQS010000003">
    <property type="protein sequence ID" value="MDN3686774.1"/>
    <property type="molecule type" value="Genomic_DNA"/>
</dbReference>
<dbReference type="InterPro" id="IPR027417">
    <property type="entry name" value="P-loop_NTPase"/>
</dbReference>